<dbReference type="Pfam" id="PF13041">
    <property type="entry name" value="PPR_2"/>
    <property type="match status" value="3"/>
</dbReference>
<gene>
    <name evidence="5" type="ORF">CCAM_LOCUS18535</name>
</gene>
<feature type="repeat" description="PPR" evidence="3">
    <location>
        <begin position="291"/>
        <end position="325"/>
    </location>
</feature>
<evidence type="ECO:0000256" key="4">
    <source>
        <dbReference type="SAM" id="MobiDB-lite"/>
    </source>
</evidence>
<keyword evidence="6" id="KW-1185">Reference proteome</keyword>
<dbReference type="InterPro" id="IPR050872">
    <property type="entry name" value="PPR_P_subfamily"/>
</dbReference>
<feature type="repeat" description="PPR" evidence="3">
    <location>
        <begin position="256"/>
        <end position="290"/>
    </location>
</feature>
<feature type="repeat" description="PPR" evidence="3">
    <location>
        <begin position="151"/>
        <end position="185"/>
    </location>
</feature>
<evidence type="ECO:0000256" key="3">
    <source>
        <dbReference type="PROSITE-ProRule" id="PRU00708"/>
    </source>
</evidence>
<feature type="repeat" description="PPR" evidence="3">
    <location>
        <begin position="361"/>
        <end position="395"/>
    </location>
</feature>
<organism evidence="5 6">
    <name type="scientific">Cuscuta campestris</name>
    <dbReference type="NCBI Taxonomy" id="132261"/>
    <lineage>
        <taxon>Eukaryota</taxon>
        <taxon>Viridiplantae</taxon>
        <taxon>Streptophyta</taxon>
        <taxon>Embryophyta</taxon>
        <taxon>Tracheophyta</taxon>
        <taxon>Spermatophyta</taxon>
        <taxon>Magnoliopsida</taxon>
        <taxon>eudicotyledons</taxon>
        <taxon>Gunneridae</taxon>
        <taxon>Pentapetalae</taxon>
        <taxon>asterids</taxon>
        <taxon>lamiids</taxon>
        <taxon>Solanales</taxon>
        <taxon>Convolvulaceae</taxon>
        <taxon>Cuscuteae</taxon>
        <taxon>Cuscuta</taxon>
        <taxon>Cuscuta subgen. Grammica</taxon>
        <taxon>Cuscuta sect. Cleistogrammica</taxon>
    </lineage>
</organism>
<dbReference type="OrthoDB" id="185373at2759"/>
<evidence type="ECO:0000256" key="2">
    <source>
        <dbReference type="ARBA" id="ARBA00022737"/>
    </source>
</evidence>
<protein>
    <recommendedName>
        <fullName evidence="7">Pentacotripeptide-repeat region of PRORP domain-containing protein</fullName>
    </recommendedName>
</protein>
<keyword evidence="2" id="KW-0677">Repeat</keyword>
<feature type="repeat" description="PPR" evidence="3">
    <location>
        <begin position="221"/>
        <end position="255"/>
    </location>
</feature>
<proteinExistence type="inferred from homology"/>
<dbReference type="AlphaFoldDB" id="A0A484LKM1"/>
<evidence type="ECO:0000313" key="5">
    <source>
        <dbReference type="EMBL" id="VFQ76759.1"/>
    </source>
</evidence>
<dbReference type="PANTHER" id="PTHR46128">
    <property type="entry name" value="MITOCHONDRIAL GROUP I INTRON SPLICING FACTOR CCM1"/>
    <property type="match status" value="1"/>
</dbReference>
<dbReference type="InterPro" id="IPR002885">
    <property type="entry name" value="PPR_rpt"/>
</dbReference>
<accession>A0A484LKM1</accession>
<feature type="repeat" description="PPR" evidence="3">
    <location>
        <begin position="326"/>
        <end position="360"/>
    </location>
</feature>
<dbReference type="EMBL" id="OOIL02001568">
    <property type="protein sequence ID" value="VFQ76759.1"/>
    <property type="molecule type" value="Genomic_DNA"/>
</dbReference>
<sequence>MINLQSKLFKFRISTLNSCNSVPSRSPSYHTRSRSPQERRRKIFKRKPIPFIADLKQTNVAEDVVSLFHDYQRSTGSRHDYPSYSSAIYKLAKLRSFNGVDTLLVRLKAHNIRCGESLFVGLIRHYGKCGFVDRAIHLFHEMDVSFNCFRSLQSFNAILNVLVENRRYCEAHDMFRDSSRLGFRPNSVSFNIMIKMYLEKGEPKNAREVFDEMLGREVEPTVVTYNTQIGFLCKRGEFEEGKLLFEDMVRKGKKPNEVTYALLMEGLCILQRFNDAKKMMFDMEYRGCKPRVLNYGVLICDLAKRGEIEEAKRLLVEIKKRHIKPDAAIYNVFISYFCREDRADEAYRVLVDMQIAGCRPVAATYRMVFDGFCKTGDFGEALKVFNAMSTSGHFPRTETLCYLVMGLLELGKVDDVSFILEEMVKKKKGFDLKSWEALVKDSCAQDKSFDNLITEILSYCVS</sequence>
<name>A0A484LKM1_9ASTE</name>
<evidence type="ECO:0000313" key="6">
    <source>
        <dbReference type="Proteomes" id="UP000595140"/>
    </source>
</evidence>
<feature type="repeat" description="PPR" evidence="3">
    <location>
        <begin position="186"/>
        <end position="220"/>
    </location>
</feature>
<evidence type="ECO:0008006" key="7">
    <source>
        <dbReference type="Google" id="ProtNLM"/>
    </source>
</evidence>
<feature type="compositionally biased region" description="Polar residues" evidence="4">
    <location>
        <begin position="21"/>
        <end position="30"/>
    </location>
</feature>
<dbReference type="NCBIfam" id="TIGR00756">
    <property type="entry name" value="PPR"/>
    <property type="match status" value="8"/>
</dbReference>
<dbReference type="Proteomes" id="UP000595140">
    <property type="component" value="Unassembled WGS sequence"/>
</dbReference>
<dbReference type="PROSITE" id="PS51375">
    <property type="entry name" value="PPR"/>
    <property type="match status" value="7"/>
</dbReference>
<dbReference type="PANTHER" id="PTHR46128:SF356">
    <property type="entry name" value="PENTACOTRIPEPTIDE-REPEAT REGION OF PRORP DOMAIN-CONTAINING PROTEIN"/>
    <property type="match status" value="1"/>
</dbReference>
<reference evidence="5 6" key="1">
    <citation type="submission" date="2018-04" db="EMBL/GenBank/DDBJ databases">
        <authorList>
            <person name="Vogel A."/>
        </authorList>
    </citation>
    <scope>NUCLEOTIDE SEQUENCE [LARGE SCALE GENOMIC DNA]</scope>
</reference>
<dbReference type="Pfam" id="PF01535">
    <property type="entry name" value="PPR"/>
    <property type="match status" value="2"/>
</dbReference>
<evidence type="ECO:0000256" key="1">
    <source>
        <dbReference type="ARBA" id="ARBA00007626"/>
    </source>
</evidence>
<dbReference type="Gene3D" id="1.25.40.10">
    <property type="entry name" value="Tetratricopeptide repeat domain"/>
    <property type="match status" value="3"/>
</dbReference>
<comment type="similarity">
    <text evidence="1">Belongs to the PPR family. P subfamily.</text>
</comment>
<feature type="region of interest" description="Disordered" evidence="4">
    <location>
        <begin position="21"/>
        <end position="40"/>
    </location>
</feature>
<dbReference type="InterPro" id="IPR011990">
    <property type="entry name" value="TPR-like_helical_dom_sf"/>
</dbReference>